<dbReference type="Gene3D" id="1.10.150.320">
    <property type="entry name" value="Photosystem II 12 kDa extrinsic protein"/>
    <property type="match status" value="1"/>
</dbReference>
<dbReference type="InterPro" id="IPR003583">
    <property type="entry name" value="Hlx-hairpin-Hlx_DNA-bd_motif"/>
</dbReference>
<dbReference type="SMART" id="SM00278">
    <property type="entry name" value="HhH1"/>
    <property type="match status" value="2"/>
</dbReference>
<evidence type="ECO:0000259" key="1">
    <source>
        <dbReference type="SMART" id="SM00278"/>
    </source>
</evidence>
<dbReference type="AlphaFoldDB" id="A0A7C3UWQ1"/>
<dbReference type="PANTHER" id="PTHR21180">
    <property type="entry name" value="ENDONUCLEASE/EXONUCLEASE/PHOSPHATASE FAMILY DOMAIN-CONTAINING PROTEIN 1"/>
    <property type="match status" value="1"/>
</dbReference>
<dbReference type="GO" id="GO:0015628">
    <property type="term" value="P:protein secretion by the type II secretion system"/>
    <property type="evidence" value="ECO:0007669"/>
    <property type="project" value="TreeGrafter"/>
</dbReference>
<dbReference type="PANTHER" id="PTHR21180:SF32">
    <property type="entry name" value="ENDONUCLEASE_EXONUCLEASE_PHOSPHATASE FAMILY DOMAIN-CONTAINING PROTEIN 1"/>
    <property type="match status" value="1"/>
</dbReference>
<dbReference type="GO" id="GO:0003677">
    <property type="term" value="F:DNA binding"/>
    <property type="evidence" value="ECO:0007669"/>
    <property type="project" value="InterPro"/>
</dbReference>
<evidence type="ECO:0000313" key="2">
    <source>
        <dbReference type="EMBL" id="HGF33297.1"/>
    </source>
</evidence>
<proteinExistence type="predicted"/>
<dbReference type="SUPFAM" id="SSF47781">
    <property type="entry name" value="RuvA domain 2-like"/>
    <property type="match status" value="1"/>
</dbReference>
<dbReference type="Pfam" id="PF12836">
    <property type="entry name" value="HHH_3"/>
    <property type="match status" value="1"/>
</dbReference>
<gene>
    <name evidence="2" type="ORF">ENW96_02765</name>
</gene>
<dbReference type="GO" id="GO:0015627">
    <property type="term" value="C:type II protein secretion system complex"/>
    <property type="evidence" value="ECO:0007669"/>
    <property type="project" value="TreeGrafter"/>
</dbReference>
<dbReference type="GO" id="GO:0006281">
    <property type="term" value="P:DNA repair"/>
    <property type="evidence" value="ECO:0007669"/>
    <property type="project" value="InterPro"/>
</dbReference>
<feature type="domain" description="Helix-hairpin-helix DNA-binding motif class 1" evidence="1">
    <location>
        <begin position="125"/>
        <end position="144"/>
    </location>
</feature>
<accession>A0A7C3UWQ1</accession>
<dbReference type="InterPro" id="IPR051675">
    <property type="entry name" value="Endo/Exo/Phosphatase_dom_1"/>
</dbReference>
<sequence>MPTFSRAQLGTLVLFAAFLLLAYAWRGKPGPSPFSGQSATVNPVFVEITGEVARPGVYSFSAPPTLLGVWRLVGGPEPLPPADLTLPPASRLAVAGNGKYFLGNMSGELLLTLGQALDLNTAGVEDLEALPGIGPALAQRLVRHRQSLGPFRQVEDLLAVPGIGPKTLARLKPLLTASSPAK</sequence>
<feature type="domain" description="Helix-hairpin-helix DNA-binding motif class 1" evidence="1">
    <location>
        <begin position="155"/>
        <end position="174"/>
    </location>
</feature>
<organism evidence="2">
    <name type="scientific">Desulfobacca acetoxidans</name>
    <dbReference type="NCBI Taxonomy" id="60893"/>
    <lineage>
        <taxon>Bacteria</taxon>
        <taxon>Pseudomonadati</taxon>
        <taxon>Thermodesulfobacteriota</taxon>
        <taxon>Desulfobaccia</taxon>
        <taxon>Desulfobaccales</taxon>
        <taxon>Desulfobaccaceae</taxon>
        <taxon>Desulfobacca</taxon>
    </lineage>
</organism>
<dbReference type="EMBL" id="DTMF01000071">
    <property type="protein sequence ID" value="HGF33297.1"/>
    <property type="molecule type" value="Genomic_DNA"/>
</dbReference>
<reference evidence="2" key="1">
    <citation type="journal article" date="2020" name="mSystems">
        <title>Genome- and Community-Level Interaction Insights into Carbon Utilization and Element Cycling Functions of Hydrothermarchaeota in Hydrothermal Sediment.</title>
        <authorList>
            <person name="Zhou Z."/>
            <person name="Liu Y."/>
            <person name="Xu W."/>
            <person name="Pan J."/>
            <person name="Luo Z.H."/>
            <person name="Li M."/>
        </authorList>
    </citation>
    <scope>NUCLEOTIDE SEQUENCE [LARGE SCALE GENOMIC DNA]</scope>
    <source>
        <strain evidence="2">SpSt-897</strain>
    </source>
</reference>
<name>A0A7C3UWQ1_9BACT</name>
<protein>
    <submittedName>
        <fullName evidence="2">Helix-hairpin-helix domain-containing protein</fullName>
    </submittedName>
</protein>
<dbReference type="InterPro" id="IPR010994">
    <property type="entry name" value="RuvA_2-like"/>
</dbReference>
<comment type="caution">
    <text evidence="2">The sequence shown here is derived from an EMBL/GenBank/DDBJ whole genome shotgun (WGS) entry which is preliminary data.</text>
</comment>